<feature type="transmembrane region" description="Helical" evidence="1">
    <location>
        <begin position="90"/>
        <end position="109"/>
    </location>
</feature>
<reference evidence="2 3" key="1">
    <citation type="submission" date="2015-10" db="EMBL/GenBank/DDBJ databases">
        <authorList>
            <person name="Gilbert D.G."/>
        </authorList>
    </citation>
    <scope>NUCLEOTIDE SEQUENCE [LARGE SCALE GENOMIC DNA]</scope>
    <source>
        <strain evidence="2 3">NRRL B-16712</strain>
    </source>
</reference>
<accession>A0A101JJ95</accession>
<keyword evidence="3" id="KW-1185">Reference proteome</keyword>
<name>A0A101JJ95_9ACTN</name>
<dbReference type="Proteomes" id="UP000053244">
    <property type="component" value="Unassembled WGS sequence"/>
</dbReference>
<feature type="transmembrane region" description="Helical" evidence="1">
    <location>
        <begin position="115"/>
        <end position="132"/>
    </location>
</feature>
<dbReference type="AlphaFoldDB" id="A0A101JJ95"/>
<evidence type="ECO:0008006" key="4">
    <source>
        <dbReference type="Google" id="ProtNLM"/>
    </source>
</evidence>
<gene>
    <name evidence="2" type="ORF">ADL15_34020</name>
</gene>
<evidence type="ECO:0000256" key="1">
    <source>
        <dbReference type="SAM" id="Phobius"/>
    </source>
</evidence>
<proteinExistence type="predicted"/>
<keyword evidence="1" id="KW-0472">Membrane</keyword>
<dbReference type="EMBL" id="LLZH01000294">
    <property type="protein sequence ID" value="KUL27854.1"/>
    <property type="molecule type" value="Genomic_DNA"/>
</dbReference>
<dbReference type="RefSeq" id="WP_067699714.1">
    <property type="nucleotide sequence ID" value="NZ_LLZH01000294.1"/>
</dbReference>
<dbReference type="OrthoDB" id="3297538at2"/>
<protein>
    <recommendedName>
        <fullName evidence="4">Transmembrane protein</fullName>
    </recommendedName>
</protein>
<evidence type="ECO:0000313" key="3">
    <source>
        <dbReference type="Proteomes" id="UP000053244"/>
    </source>
</evidence>
<feature type="transmembrane region" description="Helical" evidence="1">
    <location>
        <begin position="27"/>
        <end position="46"/>
    </location>
</feature>
<sequence>MENNAAEQLAAIADTRTAVAGRLVTPWWYHPALGLALAGYVLGLGLGGTPVSAVFAMLFILVCLGLAHLYKRRTGVWVSGFEAGRASRWAYAMGALVGVIVAATWATTAYTNLNWPVWALAATGFAGTVLLGRQFDAALRAQLRAAA</sequence>
<comment type="caution">
    <text evidence="2">The sequence shown here is derived from an EMBL/GenBank/DDBJ whole genome shotgun (WGS) entry which is preliminary data.</text>
</comment>
<feature type="transmembrane region" description="Helical" evidence="1">
    <location>
        <begin position="52"/>
        <end position="70"/>
    </location>
</feature>
<evidence type="ECO:0000313" key="2">
    <source>
        <dbReference type="EMBL" id="KUL27854.1"/>
    </source>
</evidence>
<keyword evidence="1" id="KW-0812">Transmembrane</keyword>
<keyword evidence="1" id="KW-1133">Transmembrane helix</keyword>
<organism evidence="2 3">
    <name type="scientific">Actinoplanes awajinensis subsp. mycoplanecinus</name>
    <dbReference type="NCBI Taxonomy" id="135947"/>
    <lineage>
        <taxon>Bacteria</taxon>
        <taxon>Bacillati</taxon>
        <taxon>Actinomycetota</taxon>
        <taxon>Actinomycetes</taxon>
        <taxon>Micromonosporales</taxon>
        <taxon>Micromonosporaceae</taxon>
        <taxon>Actinoplanes</taxon>
    </lineage>
</organism>